<dbReference type="Pfam" id="PF02899">
    <property type="entry name" value="Phage_int_SAM_1"/>
    <property type="match status" value="1"/>
</dbReference>
<evidence type="ECO:0000256" key="3">
    <source>
        <dbReference type="ARBA" id="ARBA00023172"/>
    </source>
</evidence>
<dbReference type="InterPro" id="IPR004107">
    <property type="entry name" value="Integrase_SAM-like_N"/>
</dbReference>
<dbReference type="RefSeq" id="WP_271197032.1">
    <property type="nucleotide sequence ID" value="NZ_BSFN01000014.1"/>
</dbReference>
<dbReference type="PROSITE" id="PS51900">
    <property type="entry name" value="CB"/>
    <property type="match status" value="1"/>
</dbReference>
<keyword evidence="3" id="KW-0233">DNA recombination</keyword>
<dbReference type="InterPro" id="IPR011010">
    <property type="entry name" value="DNA_brk_join_enz"/>
</dbReference>
<comment type="caution">
    <text evidence="7">The sequence shown here is derived from an EMBL/GenBank/DDBJ whole genome shotgun (WGS) entry which is preliminary data.</text>
</comment>
<dbReference type="GO" id="GO:0006310">
    <property type="term" value="P:DNA recombination"/>
    <property type="evidence" value="ECO:0007669"/>
    <property type="project" value="UniProtKB-KW"/>
</dbReference>
<name>A0A9W6KC97_9PSED</name>
<evidence type="ECO:0000259" key="6">
    <source>
        <dbReference type="PROSITE" id="PS51900"/>
    </source>
</evidence>
<dbReference type="PANTHER" id="PTHR30349:SF90">
    <property type="entry name" value="TYROSINE RECOMBINASE XERD"/>
    <property type="match status" value="1"/>
</dbReference>
<gene>
    <name evidence="7" type="ORF">GCM10017655_39270</name>
</gene>
<dbReference type="GO" id="GO:0003677">
    <property type="term" value="F:DNA binding"/>
    <property type="evidence" value="ECO:0007669"/>
    <property type="project" value="UniProtKB-UniRule"/>
</dbReference>
<reference evidence="7" key="2">
    <citation type="submission" date="2023-01" db="EMBL/GenBank/DDBJ databases">
        <authorList>
            <person name="Sun Q."/>
            <person name="Evtushenko L."/>
        </authorList>
    </citation>
    <scope>NUCLEOTIDE SEQUENCE</scope>
    <source>
        <strain evidence="7">VKM B-2935</strain>
    </source>
</reference>
<accession>A0A9W6KC97</accession>
<dbReference type="AlphaFoldDB" id="A0A9W6KC97"/>
<dbReference type="PROSITE" id="PS51898">
    <property type="entry name" value="TYR_RECOMBINASE"/>
    <property type="match status" value="1"/>
</dbReference>
<dbReference type="PANTHER" id="PTHR30349">
    <property type="entry name" value="PHAGE INTEGRASE-RELATED"/>
    <property type="match status" value="1"/>
</dbReference>
<dbReference type="SUPFAM" id="SSF56349">
    <property type="entry name" value="DNA breaking-rejoining enzymes"/>
    <property type="match status" value="1"/>
</dbReference>
<dbReference type="InterPro" id="IPR002104">
    <property type="entry name" value="Integrase_catalytic"/>
</dbReference>
<evidence type="ECO:0000313" key="8">
    <source>
        <dbReference type="Proteomes" id="UP001143328"/>
    </source>
</evidence>
<dbReference type="InterPro" id="IPR013762">
    <property type="entry name" value="Integrase-like_cat_sf"/>
</dbReference>
<dbReference type="Gene3D" id="1.10.443.10">
    <property type="entry name" value="Intergrase catalytic core"/>
    <property type="match status" value="1"/>
</dbReference>
<dbReference type="InterPro" id="IPR044068">
    <property type="entry name" value="CB"/>
</dbReference>
<feature type="domain" description="Core-binding (CB)" evidence="6">
    <location>
        <begin position="117"/>
        <end position="202"/>
    </location>
</feature>
<evidence type="ECO:0000256" key="2">
    <source>
        <dbReference type="ARBA" id="ARBA00023125"/>
    </source>
</evidence>
<organism evidence="7 8">
    <name type="scientific">Pseudomonas turukhanskensis</name>
    <dbReference type="NCBI Taxonomy" id="1806536"/>
    <lineage>
        <taxon>Bacteria</taxon>
        <taxon>Pseudomonadati</taxon>
        <taxon>Pseudomonadota</taxon>
        <taxon>Gammaproteobacteria</taxon>
        <taxon>Pseudomonadales</taxon>
        <taxon>Pseudomonadaceae</taxon>
        <taxon>Pseudomonas</taxon>
    </lineage>
</organism>
<protein>
    <submittedName>
        <fullName evidence="7">Integrase</fullName>
    </submittedName>
</protein>
<dbReference type="EMBL" id="BSFN01000014">
    <property type="protein sequence ID" value="GLK90863.1"/>
    <property type="molecule type" value="Genomic_DNA"/>
</dbReference>
<keyword evidence="8" id="KW-1185">Reference proteome</keyword>
<proteinExistence type="predicted"/>
<dbReference type="InterPro" id="IPR050090">
    <property type="entry name" value="Tyrosine_recombinase_XerCD"/>
</dbReference>
<dbReference type="Pfam" id="PF00589">
    <property type="entry name" value="Phage_integrase"/>
    <property type="match status" value="1"/>
</dbReference>
<dbReference type="GO" id="GO:0015074">
    <property type="term" value="P:DNA integration"/>
    <property type="evidence" value="ECO:0007669"/>
    <property type="project" value="UniProtKB-KW"/>
</dbReference>
<keyword evidence="2 4" id="KW-0238">DNA-binding</keyword>
<reference evidence="7" key="1">
    <citation type="journal article" date="2014" name="Int. J. Syst. Evol. Microbiol.">
        <title>Complete genome sequence of Corynebacterium casei LMG S-19264T (=DSM 44701T), isolated from a smear-ripened cheese.</title>
        <authorList>
            <consortium name="US DOE Joint Genome Institute (JGI-PGF)"/>
            <person name="Walter F."/>
            <person name="Albersmeier A."/>
            <person name="Kalinowski J."/>
            <person name="Ruckert C."/>
        </authorList>
    </citation>
    <scope>NUCLEOTIDE SEQUENCE</scope>
    <source>
        <strain evidence="7">VKM B-2935</strain>
    </source>
</reference>
<keyword evidence="1" id="KW-0229">DNA integration</keyword>
<dbReference type="Proteomes" id="UP001143328">
    <property type="component" value="Unassembled WGS sequence"/>
</dbReference>
<sequence length="415" mass="46290">MFELLFKYPAVLARHREGPLAEDREKFLQHCADQGMAHGTLLRVARELLVIARHVDVGAQEPVTPLQIEAAAGCWGDLQRRRGRSTGSRWSSELFVRTATNWLRFLGRLAASEPIRTAHTALIESFAADLSEARGLSSHTIKSRCWHTEAFLNGLRAQDRALGEVTVEDVDAFLQRRGKEGWKRVSVATCAAALRSFFRYAEQRGWCALGIAAGIAGPRVFKDEGLPVGPDWADVQRLIGDARGDCARDIRDTTILMLFAIYGFRSGEVAGLRLDDVNWTEDRIDLSRPKQRHRQAYPLLPSVGEAILRYVEQIRPHSPCREIFLTLRAPFRALSASGLYHVVRSRLETLGIRSLRRGPHALRHACAGRLVAQGLSLKEIGDHLGHRSADATRTYAKVDVVGLREVAQFNLGDLL</sequence>
<evidence type="ECO:0000256" key="1">
    <source>
        <dbReference type="ARBA" id="ARBA00022908"/>
    </source>
</evidence>
<evidence type="ECO:0000259" key="5">
    <source>
        <dbReference type="PROSITE" id="PS51898"/>
    </source>
</evidence>
<evidence type="ECO:0000256" key="4">
    <source>
        <dbReference type="PROSITE-ProRule" id="PRU01248"/>
    </source>
</evidence>
<evidence type="ECO:0000313" key="7">
    <source>
        <dbReference type="EMBL" id="GLK90863.1"/>
    </source>
</evidence>
<feature type="domain" description="Tyr recombinase" evidence="5">
    <location>
        <begin position="225"/>
        <end position="408"/>
    </location>
</feature>
<dbReference type="Gene3D" id="1.10.150.130">
    <property type="match status" value="1"/>
</dbReference>
<dbReference type="InterPro" id="IPR010998">
    <property type="entry name" value="Integrase_recombinase_N"/>
</dbReference>